<organism evidence="3 4">
    <name type="scientific">Magnaporthiopsis poae (strain ATCC 64411 / 73-15)</name>
    <name type="common">Kentucky bluegrass fungus</name>
    <name type="synonym">Magnaporthe poae</name>
    <dbReference type="NCBI Taxonomy" id="644358"/>
    <lineage>
        <taxon>Eukaryota</taxon>
        <taxon>Fungi</taxon>
        <taxon>Dikarya</taxon>
        <taxon>Ascomycota</taxon>
        <taxon>Pezizomycotina</taxon>
        <taxon>Sordariomycetes</taxon>
        <taxon>Sordariomycetidae</taxon>
        <taxon>Magnaporthales</taxon>
        <taxon>Magnaporthaceae</taxon>
        <taxon>Magnaporthiopsis</taxon>
    </lineage>
</organism>
<evidence type="ECO:0000256" key="1">
    <source>
        <dbReference type="SAM" id="MobiDB-lite"/>
    </source>
</evidence>
<reference evidence="2" key="3">
    <citation type="submission" date="2011-03" db="EMBL/GenBank/DDBJ databases">
        <title>Annotation of Magnaporthe poae ATCC 64411.</title>
        <authorList>
            <person name="Ma L.-J."/>
            <person name="Dead R."/>
            <person name="Young S.K."/>
            <person name="Zeng Q."/>
            <person name="Gargeya S."/>
            <person name="Fitzgerald M."/>
            <person name="Haas B."/>
            <person name="Abouelleil A."/>
            <person name="Alvarado L."/>
            <person name="Arachchi H.M."/>
            <person name="Berlin A."/>
            <person name="Brown A."/>
            <person name="Chapman S.B."/>
            <person name="Chen Z."/>
            <person name="Dunbar C."/>
            <person name="Freedman E."/>
            <person name="Gearin G."/>
            <person name="Gellesch M."/>
            <person name="Goldberg J."/>
            <person name="Griggs A."/>
            <person name="Gujja S."/>
            <person name="Heiman D."/>
            <person name="Howarth C."/>
            <person name="Larson L."/>
            <person name="Lui A."/>
            <person name="MacDonald P.J.P."/>
            <person name="Mehta T."/>
            <person name="Montmayeur A."/>
            <person name="Murphy C."/>
            <person name="Neiman D."/>
            <person name="Pearson M."/>
            <person name="Priest M."/>
            <person name="Roberts A."/>
            <person name="Saif S."/>
            <person name="Shea T."/>
            <person name="Shenoy N."/>
            <person name="Sisk P."/>
            <person name="Stolte C."/>
            <person name="Sykes S."/>
            <person name="Yandava C."/>
            <person name="Wortman J."/>
            <person name="Nusbaum C."/>
            <person name="Birren B."/>
        </authorList>
    </citation>
    <scope>NUCLEOTIDE SEQUENCE</scope>
    <source>
        <strain evidence="2">ATCC 64411</strain>
    </source>
</reference>
<dbReference type="EMBL" id="GL876967">
    <property type="protein sequence ID" value="KLU84327.1"/>
    <property type="molecule type" value="Genomic_DNA"/>
</dbReference>
<dbReference type="Proteomes" id="UP000011715">
    <property type="component" value="Unassembled WGS sequence"/>
</dbReference>
<evidence type="ECO:0000313" key="4">
    <source>
        <dbReference type="Proteomes" id="UP000011715"/>
    </source>
</evidence>
<reference evidence="2" key="2">
    <citation type="submission" date="2010-05" db="EMBL/GenBank/DDBJ databases">
        <title>The Genome Sequence of Magnaporthe poae strain ATCC 64411.</title>
        <authorList>
            <consortium name="The Broad Institute Genome Sequencing Platform"/>
            <consortium name="Broad Institute Genome Sequencing Center for Infectious Disease"/>
            <person name="Ma L.-J."/>
            <person name="Dead R."/>
            <person name="Young S."/>
            <person name="Zeng Q."/>
            <person name="Koehrsen M."/>
            <person name="Alvarado L."/>
            <person name="Berlin A."/>
            <person name="Chapman S.B."/>
            <person name="Chen Z."/>
            <person name="Freedman E."/>
            <person name="Gellesch M."/>
            <person name="Goldberg J."/>
            <person name="Griggs A."/>
            <person name="Gujja S."/>
            <person name="Heilman E.R."/>
            <person name="Heiman D."/>
            <person name="Hepburn T."/>
            <person name="Howarth C."/>
            <person name="Jen D."/>
            <person name="Larson L."/>
            <person name="Mehta T."/>
            <person name="Neiman D."/>
            <person name="Pearson M."/>
            <person name="Roberts A."/>
            <person name="Saif S."/>
            <person name="Shea T."/>
            <person name="Shenoy N."/>
            <person name="Sisk P."/>
            <person name="Stolte C."/>
            <person name="Sykes S."/>
            <person name="Walk T."/>
            <person name="White J."/>
            <person name="Yandava C."/>
            <person name="Haas B."/>
            <person name="Nusbaum C."/>
            <person name="Birren B."/>
        </authorList>
    </citation>
    <scope>NUCLEOTIDE SEQUENCE</scope>
    <source>
        <strain evidence="2">ATCC 64411</strain>
    </source>
</reference>
<reference evidence="3" key="4">
    <citation type="journal article" date="2015" name="G3 (Bethesda)">
        <title>Genome sequences of three phytopathogenic species of the Magnaporthaceae family of fungi.</title>
        <authorList>
            <person name="Okagaki L.H."/>
            <person name="Nunes C.C."/>
            <person name="Sailsbery J."/>
            <person name="Clay B."/>
            <person name="Brown D."/>
            <person name="John T."/>
            <person name="Oh Y."/>
            <person name="Young N."/>
            <person name="Fitzgerald M."/>
            <person name="Haas B.J."/>
            <person name="Zeng Q."/>
            <person name="Young S."/>
            <person name="Adiconis X."/>
            <person name="Fan L."/>
            <person name="Levin J.Z."/>
            <person name="Mitchell T.K."/>
            <person name="Okubara P.A."/>
            <person name="Farman M.L."/>
            <person name="Kohn L.M."/>
            <person name="Birren B."/>
            <person name="Ma L.-J."/>
            <person name="Dean R.A."/>
        </authorList>
    </citation>
    <scope>NUCLEOTIDE SEQUENCE</scope>
    <source>
        <strain evidence="3">ATCC 64411 / 73-15</strain>
    </source>
</reference>
<keyword evidence="4" id="KW-1185">Reference proteome</keyword>
<evidence type="ECO:0000313" key="3">
    <source>
        <dbReference type="EnsemblFungi" id="MAPG_03371T0"/>
    </source>
</evidence>
<accession>A0A0C4DTU5</accession>
<dbReference type="VEuPathDB" id="FungiDB:MAPG_03371"/>
<gene>
    <name evidence="2" type="ORF">MAPG_03371</name>
</gene>
<feature type="region of interest" description="Disordered" evidence="1">
    <location>
        <begin position="1"/>
        <end position="87"/>
    </location>
</feature>
<dbReference type="EnsemblFungi" id="MAPG_03371T0">
    <property type="protein sequence ID" value="MAPG_03371T0"/>
    <property type="gene ID" value="MAPG_03371"/>
</dbReference>
<dbReference type="OrthoDB" id="10437839at2759"/>
<feature type="compositionally biased region" description="Basic and acidic residues" evidence="1">
    <location>
        <begin position="78"/>
        <end position="87"/>
    </location>
</feature>
<reference evidence="4" key="1">
    <citation type="submission" date="2010-05" db="EMBL/GenBank/DDBJ databases">
        <title>The genome sequence of Magnaporthe poae strain ATCC 64411.</title>
        <authorList>
            <person name="Ma L.-J."/>
            <person name="Dead R."/>
            <person name="Young S."/>
            <person name="Zeng Q."/>
            <person name="Koehrsen M."/>
            <person name="Alvarado L."/>
            <person name="Berlin A."/>
            <person name="Chapman S.B."/>
            <person name="Chen Z."/>
            <person name="Freedman E."/>
            <person name="Gellesch M."/>
            <person name="Goldberg J."/>
            <person name="Griggs A."/>
            <person name="Gujja S."/>
            <person name="Heilman E.R."/>
            <person name="Heiman D."/>
            <person name="Hepburn T."/>
            <person name="Howarth C."/>
            <person name="Jen D."/>
            <person name="Larson L."/>
            <person name="Mehta T."/>
            <person name="Neiman D."/>
            <person name="Pearson M."/>
            <person name="Roberts A."/>
            <person name="Saif S."/>
            <person name="Shea T."/>
            <person name="Shenoy N."/>
            <person name="Sisk P."/>
            <person name="Stolte C."/>
            <person name="Sykes S."/>
            <person name="Walk T."/>
            <person name="White J."/>
            <person name="Yandava C."/>
            <person name="Haas B."/>
            <person name="Nusbaum C."/>
            <person name="Birren B."/>
        </authorList>
    </citation>
    <scope>NUCLEOTIDE SEQUENCE [LARGE SCALE GENOMIC DNA]</scope>
    <source>
        <strain evidence="4">ATCC 64411 / 73-15</strain>
    </source>
</reference>
<reference evidence="3" key="5">
    <citation type="submission" date="2015-06" db="UniProtKB">
        <authorList>
            <consortium name="EnsemblFungi"/>
        </authorList>
    </citation>
    <scope>IDENTIFICATION</scope>
    <source>
        <strain evidence="3">ATCC 64411</strain>
    </source>
</reference>
<dbReference type="EMBL" id="ADBL01000811">
    <property type="status" value="NOT_ANNOTATED_CDS"/>
    <property type="molecule type" value="Genomic_DNA"/>
</dbReference>
<name>A0A0C4DTU5_MAGP6</name>
<dbReference type="AlphaFoldDB" id="A0A0C4DTU5"/>
<evidence type="ECO:0000313" key="2">
    <source>
        <dbReference type="EMBL" id="KLU84327.1"/>
    </source>
</evidence>
<sequence>MPASVYYTANTTASGASSPSTPMSSPPSSPKPQLQRIRELQFSRPGAVTETWPQQPFALNRSRSASNENFFLPTRSSRMRESLDSRY</sequence>
<protein>
    <submittedName>
        <fullName evidence="2 3">Uncharacterized protein</fullName>
    </submittedName>
</protein>
<proteinExistence type="predicted"/>
<feature type="compositionally biased region" description="Low complexity" evidence="1">
    <location>
        <begin position="8"/>
        <end position="23"/>
    </location>
</feature>
<dbReference type="eggNOG" id="ENOG502REQN">
    <property type="taxonomic scope" value="Eukaryota"/>
</dbReference>